<feature type="transmembrane region" description="Helical" evidence="10">
    <location>
        <begin position="417"/>
        <end position="439"/>
    </location>
</feature>
<evidence type="ECO:0000256" key="11">
    <source>
        <dbReference type="SAM" id="MobiDB-lite"/>
    </source>
</evidence>
<keyword evidence="6 10" id="KW-1133">Transmembrane helix</keyword>
<evidence type="ECO:0000256" key="1">
    <source>
        <dbReference type="ARBA" id="ARBA00004477"/>
    </source>
</evidence>
<evidence type="ECO:0000256" key="5">
    <source>
        <dbReference type="ARBA" id="ARBA00022824"/>
    </source>
</evidence>
<evidence type="ECO:0000256" key="4">
    <source>
        <dbReference type="ARBA" id="ARBA00022692"/>
    </source>
</evidence>
<evidence type="ECO:0000313" key="12">
    <source>
        <dbReference type="EMBL" id="KAJ3179625.1"/>
    </source>
</evidence>
<accession>A0AAD5XN53</accession>
<feature type="transmembrane region" description="Helical" evidence="10">
    <location>
        <begin position="564"/>
        <end position="584"/>
    </location>
</feature>
<comment type="pathway">
    <text evidence="2">Protein modification; protein glycosylation.</text>
</comment>
<keyword evidence="7 10" id="KW-0472">Membrane</keyword>
<feature type="region of interest" description="Disordered" evidence="11">
    <location>
        <begin position="1"/>
        <end position="32"/>
    </location>
</feature>
<feature type="transmembrane region" description="Helical" evidence="10">
    <location>
        <begin position="137"/>
        <end position="156"/>
    </location>
</feature>
<feature type="compositionally biased region" description="Low complexity" evidence="11">
    <location>
        <begin position="15"/>
        <end position="31"/>
    </location>
</feature>
<feature type="transmembrane region" description="Helical" evidence="10">
    <location>
        <begin position="451"/>
        <end position="470"/>
    </location>
</feature>
<evidence type="ECO:0000256" key="2">
    <source>
        <dbReference type="ARBA" id="ARBA00004922"/>
    </source>
</evidence>
<keyword evidence="5 10" id="KW-0256">Endoplasmic reticulum</keyword>
<evidence type="ECO:0000256" key="3">
    <source>
        <dbReference type="ARBA" id="ARBA00010288"/>
    </source>
</evidence>
<comment type="similarity">
    <text evidence="3 10">Belongs to the RFT1 family.</text>
</comment>
<dbReference type="Pfam" id="PF04506">
    <property type="entry name" value="Rft-1"/>
    <property type="match status" value="1"/>
</dbReference>
<comment type="function">
    <text evidence="9 10">Intramembrane glycolipid transporter that operates in the biosynthetic pathway of dolichol-linked oligosaccharides, the glycan precursors employed in protein asparagine (N)-glycosylation. The sequential addition of sugars to dolichol pyrophosphate produces dolichol-linked oligosaccharides containing fourteen sugars, including two GlcNAcs, nine mannoses and three glucoses. Once assembled, the oligosaccharide is transferred from the lipid to nascent proteins by oligosaccharyltransferases. The assembly of dolichol-linked oligosaccharides begins on the cytosolic side of the endoplasmic reticulum membrane and finishes in its lumen. RFT1 could mediate the translocation of the cytosolically oriented intermediate DolPP-GlcNAc2Man5, produced by ALG11, into the ER lumen where dolichol-linked oligosaccharides assembly continues. However, the intramembrane lipid transporter activity could not be confirmed in vitro.</text>
</comment>
<comment type="caution">
    <text evidence="12">The sequence shown here is derived from an EMBL/GenBank/DDBJ whole genome shotgun (WGS) entry which is preliminary data.</text>
</comment>
<evidence type="ECO:0000313" key="13">
    <source>
        <dbReference type="Proteomes" id="UP001212152"/>
    </source>
</evidence>
<dbReference type="PANTHER" id="PTHR13117">
    <property type="entry name" value="ENDOPLASMIC RETICULUM MULTISPAN TRANSMEMBRANE PROTEIN-RELATED"/>
    <property type="match status" value="1"/>
</dbReference>
<proteinExistence type="inferred from homology"/>
<dbReference type="PANTHER" id="PTHR13117:SF5">
    <property type="entry name" value="PROTEIN RFT1 HOMOLOG"/>
    <property type="match status" value="1"/>
</dbReference>
<gene>
    <name evidence="12" type="primary">RFT1</name>
    <name evidence="12" type="ORF">HDU87_002831</name>
</gene>
<evidence type="ECO:0000256" key="7">
    <source>
        <dbReference type="ARBA" id="ARBA00023136"/>
    </source>
</evidence>
<evidence type="ECO:0000256" key="8">
    <source>
        <dbReference type="ARBA" id="ARBA00044793"/>
    </source>
</evidence>
<keyword evidence="4 10" id="KW-0812">Transmembrane</keyword>
<evidence type="ECO:0000256" key="10">
    <source>
        <dbReference type="RuleBase" id="RU365067"/>
    </source>
</evidence>
<reference evidence="12" key="1">
    <citation type="submission" date="2020-05" db="EMBL/GenBank/DDBJ databases">
        <title>Phylogenomic resolution of chytrid fungi.</title>
        <authorList>
            <person name="Stajich J.E."/>
            <person name="Amses K."/>
            <person name="Simmons R."/>
            <person name="Seto K."/>
            <person name="Myers J."/>
            <person name="Bonds A."/>
            <person name="Quandt C.A."/>
            <person name="Barry K."/>
            <person name="Liu P."/>
            <person name="Grigoriev I."/>
            <person name="Longcore J.E."/>
            <person name="James T.Y."/>
        </authorList>
    </citation>
    <scope>NUCLEOTIDE SEQUENCE</scope>
    <source>
        <strain evidence="12">JEL0379</strain>
    </source>
</reference>
<keyword evidence="13" id="KW-1185">Reference proteome</keyword>
<organism evidence="12 13">
    <name type="scientific">Geranomyces variabilis</name>
    <dbReference type="NCBI Taxonomy" id="109894"/>
    <lineage>
        <taxon>Eukaryota</taxon>
        <taxon>Fungi</taxon>
        <taxon>Fungi incertae sedis</taxon>
        <taxon>Chytridiomycota</taxon>
        <taxon>Chytridiomycota incertae sedis</taxon>
        <taxon>Chytridiomycetes</taxon>
        <taxon>Spizellomycetales</taxon>
        <taxon>Powellomycetaceae</taxon>
        <taxon>Geranomyces</taxon>
    </lineage>
</organism>
<dbReference type="GO" id="GO:0006488">
    <property type="term" value="P:dolichol-linked oligosaccharide biosynthetic process"/>
    <property type="evidence" value="ECO:0007669"/>
    <property type="project" value="InterPro"/>
</dbReference>
<dbReference type="AlphaFoldDB" id="A0AAD5XN53"/>
<evidence type="ECO:0000256" key="6">
    <source>
        <dbReference type="ARBA" id="ARBA00022989"/>
    </source>
</evidence>
<feature type="transmembrane region" description="Helical" evidence="10">
    <location>
        <begin position="200"/>
        <end position="224"/>
    </location>
</feature>
<dbReference type="InterPro" id="IPR007594">
    <property type="entry name" value="RFT1"/>
</dbReference>
<dbReference type="Proteomes" id="UP001212152">
    <property type="component" value="Unassembled WGS sequence"/>
</dbReference>
<dbReference type="GO" id="GO:0005789">
    <property type="term" value="C:endoplasmic reticulum membrane"/>
    <property type="evidence" value="ECO:0007669"/>
    <property type="project" value="UniProtKB-SubCell"/>
</dbReference>
<dbReference type="EMBL" id="JADGJQ010000020">
    <property type="protein sequence ID" value="KAJ3179625.1"/>
    <property type="molecule type" value="Genomic_DNA"/>
</dbReference>
<feature type="transmembrane region" description="Helical" evidence="10">
    <location>
        <begin position="383"/>
        <end position="405"/>
    </location>
</feature>
<comment type="caution">
    <text evidence="10">Lacks conserved residue(s) required for the propagation of feature annotation.</text>
</comment>
<comment type="subcellular location">
    <subcellularLocation>
        <location evidence="1 10">Endoplasmic reticulum membrane</location>
        <topology evidence="1 10">Multi-pass membrane protein</topology>
    </subcellularLocation>
</comment>
<keyword evidence="10" id="KW-0813">Transport</keyword>
<protein>
    <recommendedName>
        <fullName evidence="8 10">Man(5)GlcNAc(2)-PP-dolichol translocation protein RFT1</fullName>
    </recommendedName>
</protein>
<dbReference type="GO" id="GO:0034203">
    <property type="term" value="P:glycolipid translocation"/>
    <property type="evidence" value="ECO:0007669"/>
    <property type="project" value="TreeGrafter"/>
</dbReference>
<sequence length="602" mass="66410">MPSRPKAVSSPQPQPDSNLRSPSPSPSSLRDAAPELTTQDALNSSIKGAGYLFLLQLSSRMATFLLNNFIHRVSSIRTVGIASDLELLSGTILFLSRENLRMALLRNVTDDVSADTVPEKERAEQREKHNRTQRQKLVNLSFLPLLAGLLLVFFMATFKREYLDRSSAWMYVIAALLELCSEPMYLLVQSGLMYRARARVEGTALLVRCLVTFALTLASCASKSGDEADACGVRSYAWGHVAYSVMLVLGYLWELSRDRGGLNAVLRVLRPRQIDGDASRSPYYFDRFLLSVAWSFTAQSGLKYALTEGDRLVLLWMGRGNDEKGAYKMVSDLGSLIARIVFQPIEEAARAFFSRTLTGGKALRVRDVALSIDLLSTLLRFHLLLGAYFVFLAPNYSGTLIALLYGPAKASSPEIVLALAVYCFYVPLMGMNGIAEGFVQGVGDSAAIRRQSTWMIACSFVFVAVAYAAMNVGGMGPAGLVLANMANMAMRIRFCRAFIRKYLRAPPGMSAADAAECRGQFDLKMRLSALVPGDRRARGALLAACAATFWYARRYGWATWRAKGGHVALGVLCGVVVTGLMYIAERHRLFAKLREYNKMRTE</sequence>
<feature type="transmembrane region" description="Helical" evidence="10">
    <location>
        <begin position="236"/>
        <end position="253"/>
    </location>
</feature>
<evidence type="ECO:0000256" key="9">
    <source>
        <dbReference type="ARBA" id="ARBA00045912"/>
    </source>
</evidence>
<name>A0AAD5XN53_9FUNG</name>
<feature type="transmembrane region" description="Helical" evidence="10">
    <location>
        <begin position="168"/>
        <end position="188"/>
    </location>
</feature>